<dbReference type="EMBL" id="LT553181">
    <property type="protein sequence ID" value="SAM00289.1"/>
    <property type="molecule type" value="Genomic_DNA"/>
</dbReference>
<keyword evidence="11" id="KW-1185">Reference proteome</keyword>
<dbReference type="GO" id="GO:0005634">
    <property type="term" value="C:nucleus"/>
    <property type="evidence" value="ECO:0007669"/>
    <property type="project" value="UniProtKB-SubCell"/>
</dbReference>
<feature type="domain" description="HSF-type DNA-binding" evidence="9">
    <location>
        <begin position="95"/>
        <end position="119"/>
    </location>
</feature>
<dbReference type="OrthoDB" id="60033at2759"/>
<feature type="region of interest" description="Disordered" evidence="8">
    <location>
        <begin position="271"/>
        <end position="409"/>
    </location>
</feature>
<feature type="compositionally biased region" description="Low complexity" evidence="8">
    <location>
        <begin position="271"/>
        <end position="287"/>
    </location>
</feature>
<evidence type="ECO:0000256" key="1">
    <source>
        <dbReference type="ARBA" id="ARBA00004123"/>
    </source>
</evidence>
<comment type="subcellular location">
    <subcellularLocation>
        <location evidence="1">Nucleus</location>
    </subcellularLocation>
</comment>
<dbReference type="PANTHER" id="PTHR10015:SF427">
    <property type="entry name" value="HEAT SHOCK FACTOR PROTEIN"/>
    <property type="match status" value="1"/>
</dbReference>
<keyword evidence="6" id="KW-0539">Nucleus</keyword>
<protein>
    <recommendedName>
        <fullName evidence="9">HSF-type DNA-binding domain-containing protein</fullName>
    </recommendedName>
</protein>
<accession>A0A168NCT4</accession>
<feature type="region of interest" description="Disordered" evidence="8">
    <location>
        <begin position="1"/>
        <end position="36"/>
    </location>
</feature>
<dbReference type="InterPro" id="IPR000232">
    <property type="entry name" value="HSF_DNA-bd"/>
</dbReference>
<evidence type="ECO:0000256" key="7">
    <source>
        <dbReference type="RuleBase" id="RU004020"/>
    </source>
</evidence>
<gene>
    <name evidence="10" type="primary">ABSGL_05970.1 scaffold 7611</name>
</gene>
<evidence type="ECO:0000256" key="4">
    <source>
        <dbReference type="ARBA" id="ARBA00023125"/>
    </source>
</evidence>
<evidence type="ECO:0000256" key="2">
    <source>
        <dbReference type="ARBA" id="ARBA00006403"/>
    </source>
</evidence>
<dbReference type="PANTHER" id="PTHR10015">
    <property type="entry name" value="HEAT SHOCK TRANSCRIPTION FACTOR"/>
    <property type="match status" value="1"/>
</dbReference>
<reference evidence="10" key="1">
    <citation type="submission" date="2016-04" db="EMBL/GenBank/DDBJ databases">
        <authorList>
            <person name="Evans L.H."/>
            <person name="Alamgir A."/>
            <person name="Owens N."/>
            <person name="Weber N.D."/>
            <person name="Virtaneva K."/>
            <person name="Barbian K."/>
            <person name="Babar A."/>
            <person name="Rosenke K."/>
        </authorList>
    </citation>
    <scope>NUCLEOTIDE SEQUENCE [LARGE SCALE GENOMIC DNA]</scope>
    <source>
        <strain evidence="10">CBS 101.48</strain>
    </source>
</reference>
<sequence length="409" mass="46178">MQHRRTSSNASSRSTGYPAMETPSGPSSPPSTGSYYSNQQLLTVQSPPKSSNTNTFVHKLYNMVLDDQYQHLISWSYTGASFIVCNIMEFSRDVLPKHFKHNNFSSFVRQLNMYGFHKVNKSPRGHRTLAENQIWEFSHQKFLRGRPELLDDIKRKAMETTDSQQRQVNGDIQAHMNMIQSTQSDMMQQLTSLYENFNHVVKELGETRRKQEAQDHLLRNMMHYICHQNNGQMPPELNMESYHFSNATAPGANPHHSIKSEKETPSIFITTHHTSSSSASSIASSATPGSLDNSNGMLNIHDAPITPTSIGSRSPHNLNSYLPPSPSASTMISEDDLDPARSYHYQHQQQHHQHRRHLSAGAVPSPHAHALATSPAHHSHMNSHTLHPTLPSHPNETFDFINPHDPLTH</sequence>
<evidence type="ECO:0000256" key="6">
    <source>
        <dbReference type="ARBA" id="ARBA00023242"/>
    </source>
</evidence>
<evidence type="ECO:0000313" key="11">
    <source>
        <dbReference type="Proteomes" id="UP000078561"/>
    </source>
</evidence>
<dbReference type="FunFam" id="1.10.10.10:FF:000027">
    <property type="entry name" value="Heat shock transcription factor 1"/>
    <property type="match status" value="1"/>
</dbReference>
<feature type="compositionally biased region" description="Basic residues" evidence="8">
    <location>
        <begin position="349"/>
        <end position="358"/>
    </location>
</feature>
<evidence type="ECO:0000313" key="10">
    <source>
        <dbReference type="EMBL" id="SAM00289.1"/>
    </source>
</evidence>
<dbReference type="PRINTS" id="PR00056">
    <property type="entry name" value="HSFDOMAIN"/>
</dbReference>
<dbReference type="GO" id="GO:0043565">
    <property type="term" value="F:sequence-specific DNA binding"/>
    <property type="evidence" value="ECO:0007669"/>
    <property type="project" value="InterPro"/>
</dbReference>
<dbReference type="STRING" id="4829.A0A168NCT4"/>
<keyword evidence="4" id="KW-0238">DNA-binding</keyword>
<dbReference type="AlphaFoldDB" id="A0A168NCT4"/>
<comment type="similarity">
    <text evidence="2 7">Belongs to the HSF family.</text>
</comment>
<feature type="compositionally biased region" description="Polar residues" evidence="8">
    <location>
        <begin position="288"/>
        <end position="297"/>
    </location>
</feature>
<feature type="compositionally biased region" description="Polar residues" evidence="8">
    <location>
        <begin position="306"/>
        <end position="332"/>
    </location>
</feature>
<evidence type="ECO:0000256" key="8">
    <source>
        <dbReference type="SAM" id="MobiDB-lite"/>
    </source>
</evidence>
<evidence type="ECO:0000256" key="3">
    <source>
        <dbReference type="ARBA" id="ARBA00023015"/>
    </source>
</evidence>
<dbReference type="PROSITE" id="PS00434">
    <property type="entry name" value="HSF_DOMAIN"/>
    <property type="match status" value="1"/>
</dbReference>
<evidence type="ECO:0000256" key="5">
    <source>
        <dbReference type="ARBA" id="ARBA00023163"/>
    </source>
</evidence>
<dbReference type="InParanoid" id="A0A168NCT4"/>
<dbReference type="Proteomes" id="UP000078561">
    <property type="component" value="Unassembled WGS sequence"/>
</dbReference>
<feature type="compositionally biased region" description="Low complexity" evidence="8">
    <location>
        <begin position="22"/>
        <end position="36"/>
    </location>
</feature>
<dbReference type="GO" id="GO:0003700">
    <property type="term" value="F:DNA-binding transcription factor activity"/>
    <property type="evidence" value="ECO:0007669"/>
    <property type="project" value="InterPro"/>
</dbReference>
<dbReference type="Gene3D" id="1.10.10.10">
    <property type="entry name" value="Winged helix-like DNA-binding domain superfamily/Winged helix DNA-binding domain"/>
    <property type="match status" value="1"/>
</dbReference>
<organism evidence="10">
    <name type="scientific">Absidia glauca</name>
    <name type="common">Pin mould</name>
    <dbReference type="NCBI Taxonomy" id="4829"/>
    <lineage>
        <taxon>Eukaryota</taxon>
        <taxon>Fungi</taxon>
        <taxon>Fungi incertae sedis</taxon>
        <taxon>Mucoromycota</taxon>
        <taxon>Mucoromycotina</taxon>
        <taxon>Mucoromycetes</taxon>
        <taxon>Mucorales</taxon>
        <taxon>Cunninghamellaceae</taxon>
        <taxon>Absidia</taxon>
    </lineage>
</organism>
<evidence type="ECO:0000259" key="9">
    <source>
        <dbReference type="PROSITE" id="PS00434"/>
    </source>
</evidence>
<dbReference type="Pfam" id="PF00447">
    <property type="entry name" value="HSF_DNA-bind"/>
    <property type="match status" value="1"/>
</dbReference>
<dbReference type="SUPFAM" id="SSF46785">
    <property type="entry name" value="Winged helix' DNA-binding domain"/>
    <property type="match status" value="1"/>
</dbReference>
<keyword evidence="5" id="KW-0804">Transcription</keyword>
<dbReference type="SMART" id="SM00415">
    <property type="entry name" value="HSF"/>
    <property type="match status" value="1"/>
</dbReference>
<proteinExistence type="inferred from homology"/>
<keyword evidence="3" id="KW-0805">Transcription regulation</keyword>
<dbReference type="InterPro" id="IPR036388">
    <property type="entry name" value="WH-like_DNA-bd_sf"/>
</dbReference>
<dbReference type="InterPro" id="IPR036390">
    <property type="entry name" value="WH_DNA-bd_sf"/>
</dbReference>
<name>A0A168NCT4_ABSGL</name>